<keyword evidence="3 5" id="KW-1133">Transmembrane helix</keyword>
<dbReference type="AlphaFoldDB" id="A0A6H0WP01"/>
<dbReference type="GO" id="GO:0015035">
    <property type="term" value="F:protein-disulfide reductase activity"/>
    <property type="evidence" value="ECO:0007669"/>
    <property type="project" value="InterPro"/>
</dbReference>
<evidence type="ECO:0000256" key="5">
    <source>
        <dbReference type="SAM" id="Phobius"/>
    </source>
</evidence>
<evidence type="ECO:0000256" key="1">
    <source>
        <dbReference type="ARBA" id="ARBA00004127"/>
    </source>
</evidence>
<protein>
    <submittedName>
        <fullName evidence="7">DUF393 domain-containing protein</fullName>
    </submittedName>
</protein>
<evidence type="ECO:0000313" key="8">
    <source>
        <dbReference type="Proteomes" id="UP000501914"/>
    </source>
</evidence>
<feature type="transmembrane region" description="Helical" evidence="5">
    <location>
        <begin position="21"/>
        <end position="42"/>
    </location>
</feature>
<accession>A0A6H0WP01</accession>
<feature type="transmembrane region" description="Helical" evidence="5">
    <location>
        <begin position="253"/>
        <end position="282"/>
    </location>
</feature>
<keyword evidence="4 5" id="KW-0472">Membrane</keyword>
<keyword evidence="2 5" id="KW-0812">Transmembrane</keyword>
<dbReference type="EMBL" id="CP048852">
    <property type="protein sequence ID" value="QIW81948.1"/>
    <property type="molecule type" value="Genomic_DNA"/>
</dbReference>
<feature type="transmembrane region" description="Helical" evidence="5">
    <location>
        <begin position="167"/>
        <end position="190"/>
    </location>
</feature>
<dbReference type="Proteomes" id="UP000501914">
    <property type="component" value="Chromosome"/>
</dbReference>
<dbReference type="PANTHER" id="PTHR39535">
    <property type="entry name" value="SPORULATION-DELAYING PROTEIN SDPB"/>
    <property type="match status" value="1"/>
</dbReference>
<reference evidence="7 8" key="1">
    <citation type="submission" date="2020-02" db="EMBL/GenBank/DDBJ databases">
        <title>Genome sequencing, annotation and comparative genomic analysis of Bacillus tequilensis EA-CB0015, an effective biological control agent against Pseudocercospora fijiensis in banana plants.</title>
        <authorList>
            <person name="Cuellar-Gaviria T.Z."/>
            <person name="Ju K.-S."/>
            <person name="Villegas-Escobar V."/>
        </authorList>
    </citation>
    <scope>NUCLEOTIDE SEQUENCE [LARGE SCALE GENOMIC DNA]</scope>
    <source>
        <strain evidence="7 8">EA-CB0015</strain>
    </source>
</reference>
<evidence type="ECO:0000313" key="7">
    <source>
        <dbReference type="EMBL" id="QIW81948.1"/>
    </source>
</evidence>
<evidence type="ECO:0000256" key="3">
    <source>
        <dbReference type="ARBA" id="ARBA00022989"/>
    </source>
</evidence>
<dbReference type="InterPro" id="IPR011020">
    <property type="entry name" value="HTTM-like"/>
</dbReference>
<feature type="domain" description="HTTM-like" evidence="6">
    <location>
        <begin position="18"/>
        <end position="291"/>
    </location>
</feature>
<sequence>MSAFQIKALPERFFDFSSRENYLKGASLLRIGFGIVILYNYMLHYSQRYFLWSSEGLLGSNRGIYSLYALNDSRIYFDLLFHLGAIIAFLYTIGFMGRIIGVFNYVFTYSLIQCSHFLSDGGDNLMYLFLFYLLFANTTAYFSLDAAKFKASYLKKKDTAFFKMKMVFHNFAVLACVIQISILYMASGLYQVMGEMWNSGTAIFYILQVDLFSNPQLRELFLNNDLLLVFTAYTAIMVKLAFPFLLFNPKTKYIAVFLMVSFHVGIGIAMGLVTFSLIMIIAELLMISDREYTQFYTFIKQKYHRLRIFLRFIMRKKIGKSTTVQSFKITVFYDGWCPFCINSVNRLKRMDYFGLLDCLSFREEGVRDEYKLDLNQLEKRMHSKSSKSSVKEGIFAFIQIATRLLPMWPILPVLYLGKIFGLGQRVYDYIASNRSIVPAGKCNNDCFINNKNQKV</sequence>
<keyword evidence="8" id="KW-1185">Reference proteome</keyword>
<feature type="transmembrane region" description="Helical" evidence="5">
    <location>
        <begin position="75"/>
        <end position="95"/>
    </location>
</feature>
<dbReference type="InterPro" id="IPR007263">
    <property type="entry name" value="DCC1-like"/>
</dbReference>
<feature type="transmembrane region" description="Helical" evidence="5">
    <location>
        <begin position="125"/>
        <end position="146"/>
    </location>
</feature>
<comment type="subcellular location">
    <subcellularLocation>
        <location evidence="1">Endomembrane system</location>
        <topology evidence="1">Multi-pass membrane protein</topology>
    </subcellularLocation>
</comment>
<dbReference type="RefSeq" id="WP_167873690.1">
    <property type="nucleotide sequence ID" value="NZ_CP048852.1"/>
</dbReference>
<dbReference type="InterPro" id="IPR052964">
    <property type="entry name" value="Sporulation_signal_mat"/>
</dbReference>
<name>A0A6H0WP01_9BACI</name>
<evidence type="ECO:0000256" key="4">
    <source>
        <dbReference type="ARBA" id="ARBA00023136"/>
    </source>
</evidence>
<dbReference type="KEGG" id="bteq:G4P54_20240"/>
<dbReference type="Pfam" id="PF04134">
    <property type="entry name" value="DCC1-like"/>
    <property type="match status" value="1"/>
</dbReference>
<organism evidence="7 8">
    <name type="scientific">Bacillus tequilensis</name>
    <dbReference type="NCBI Taxonomy" id="227866"/>
    <lineage>
        <taxon>Bacteria</taxon>
        <taxon>Bacillati</taxon>
        <taxon>Bacillota</taxon>
        <taxon>Bacilli</taxon>
        <taxon>Bacillales</taxon>
        <taxon>Bacillaceae</taxon>
        <taxon>Bacillus</taxon>
    </lineage>
</organism>
<evidence type="ECO:0000256" key="2">
    <source>
        <dbReference type="ARBA" id="ARBA00022692"/>
    </source>
</evidence>
<dbReference type="SMART" id="SM00752">
    <property type="entry name" value="HTTM"/>
    <property type="match status" value="1"/>
</dbReference>
<feature type="transmembrane region" description="Helical" evidence="5">
    <location>
        <begin position="226"/>
        <end position="247"/>
    </location>
</feature>
<gene>
    <name evidence="7" type="ORF">G4P54_20240</name>
</gene>
<dbReference type="PANTHER" id="PTHR39535:SF2">
    <property type="entry name" value="HTTM DOMAIN-CONTAINING PROTEIN"/>
    <property type="match status" value="1"/>
</dbReference>
<dbReference type="GO" id="GO:0012505">
    <property type="term" value="C:endomembrane system"/>
    <property type="evidence" value="ECO:0007669"/>
    <property type="project" value="UniProtKB-SubCell"/>
</dbReference>
<evidence type="ECO:0000259" key="6">
    <source>
        <dbReference type="SMART" id="SM00752"/>
    </source>
</evidence>
<proteinExistence type="predicted"/>